<evidence type="ECO:0000313" key="3">
    <source>
        <dbReference type="Proteomes" id="UP000324800"/>
    </source>
</evidence>
<proteinExistence type="predicted"/>
<feature type="compositionally biased region" description="Acidic residues" evidence="1">
    <location>
        <begin position="168"/>
        <end position="196"/>
    </location>
</feature>
<evidence type="ECO:0000256" key="1">
    <source>
        <dbReference type="SAM" id="MobiDB-lite"/>
    </source>
</evidence>
<dbReference type="AlphaFoldDB" id="A0A5J4VYP1"/>
<feature type="region of interest" description="Disordered" evidence="1">
    <location>
        <begin position="167"/>
        <end position="202"/>
    </location>
</feature>
<sequence length="202" mass="23495">MHLGANFDQQTAKIREFSLNCLQNINDVMYFDEQKELNNKKEYIKHSIESIACVGGNEEENVGIFCNTISSIGGYFSYLMVHSEQFPHASKILIEIENDLEEYGGQEEINCQQYTQEWQHNNFVSHSSIFSMRDILNVHKHISNEKSREQIDDEFEEDRNVRAVQELLEQEEDDASNEDGEFSNEEDDASIEEEVESIIIKK</sequence>
<comment type="caution">
    <text evidence="2">The sequence shown here is derived from an EMBL/GenBank/DDBJ whole genome shotgun (WGS) entry which is preliminary data.</text>
</comment>
<name>A0A5J4VYP1_9EUKA</name>
<protein>
    <submittedName>
        <fullName evidence="2">Uncharacterized protein</fullName>
    </submittedName>
</protein>
<reference evidence="2 3" key="1">
    <citation type="submission" date="2019-03" db="EMBL/GenBank/DDBJ databases">
        <title>Single cell metagenomics reveals metabolic interactions within the superorganism composed of flagellate Streblomastix strix and complex community of Bacteroidetes bacteria on its surface.</title>
        <authorList>
            <person name="Treitli S.C."/>
            <person name="Kolisko M."/>
            <person name="Husnik F."/>
            <person name="Keeling P."/>
            <person name="Hampl V."/>
        </authorList>
    </citation>
    <scope>NUCLEOTIDE SEQUENCE [LARGE SCALE GENOMIC DNA]</scope>
    <source>
        <strain evidence="2">ST1C</strain>
    </source>
</reference>
<gene>
    <name evidence="2" type="ORF">EZS28_016687</name>
</gene>
<dbReference type="EMBL" id="SNRW01004238">
    <property type="protein sequence ID" value="KAA6387784.1"/>
    <property type="molecule type" value="Genomic_DNA"/>
</dbReference>
<evidence type="ECO:0000313" key="2">
    <source>
        <dbReference type="EMBL" id="KAA6387784.1"/>
    </source>
</evidence>
<accession>A0A5J4VYP1</accession>
<dbReference type="Proteomes" id="UP000324800">
    <property type="component" value="Unassembled WGS sequence"/>
</dbReference>
<organism evidence="2 3">
    <name type="scientific">Streblomastix strix</name>
    <dbReference type="NCBI Taxonomy" id="222440"/>
    <lineage>
        <taxon>Eukaryota</taxon>
        <taxon>Metamonada</taxon>
        <taxon>Preaxostyla</taxon>
        <taxon>Oxymonadida</taxon>
        <taxon>Streblomastigidae</taxon>
        <taxon>Streblomastix</taxon>
    </lineage>
</organism>